<keyword evidence="8" id="KW-1185">Reference proteome</keyword>
<dbReference type="Pfam" id="PF14759">
    <property type="entry name" value="Reductase_C"/>
    <property type="match status" value="1"/>
</dbReference>
<dbReference type="Gene3D" id="3.30.390.30">
    <property type="match status" value="1"/>
</dbReference>
<dbReference type="InterPro" id="IPR023753">
    <property type="entry name" value="FAD/NAD-binding_dom"/>
</dbReference>
<dbReference type="SUPFAM" id="SSF51905">
    <property type="entry name" value="FAD/NAD(P)-binding domain"/>
    <property type="match status" value="1"/>
</dbReference>
<dbReference type="InterPro" id="IPR028202">
    <property type="entry name" value="Reductase_C"/>
</dbReference>
<evidence type="ECO:0000256" key="4">
    <source>
        <dbReference type="ARBA" id="ARBA00023002"/>
    </source>
</evidence>
<proteinExistence type="predicted"/>
<feature type="domain" description="Reductase C-terminal" evidence="6">
    <location>
        <begin position="320"/>
        <end position="379"/>
    </location>
</feature>
<name>A0ABT1X9Y3_9PROT</name>
<dbReference type="EMBL" id="JANJOU010000026">
    <property type="protein sequence ID" value="MCR0984910.1"/>
    <property type="molecule type" value="Genomic_DNA"/>
</dbReference>
<organism evidence="7 8">
    <name type="scientific">Roseomonas populi</name>
    <dbReference type="NCBI Taxonomy" id="3121582"/>
    <lineage>
        <taxon>Bacteria</taxon>
        <taxon>Pseudomonadati</taxon>
        <taxon>Pseudomonadota</taxon>
        <taxon>Alphaproteobacteria</taxon>
        <taxon>Acetobacterales</taxon>
        <taxon>Roseomonadaceae</taxon>
        <taxon>Roseomonas</taxon>
    </lineage>
</organism>
<dbReference type="Gene3D" id="3.50.50.60">
    <property type="entry name" value="FAD/NAD(P)-binding domain"/>
    <property type="match status" value="2"/>
</dbReference>
<evidence type="ECO:0000256" key="1">
    <source>
        <dbReference type="ARBA" id="ARBA00001974"/>
    </source>
</evidence>
<reference evidence="7 8" key="1">
    <citation type="submission" date="2022-06" db="EMBL/GenBank/DDBJ databases">
        <title>Roseomonas CN29.</title>
        <authorList>
            <person name="Cheng Y."/>
            <person name="He X."/>
        </authorList>
    </citation>
    <scope>NUCLEOTIDE SEQUENCE [LARGE SCALE GENOMIC DNA]</scope>
    <source>
        <strain evidence="7 8">CN29</strain>
    </source>
</reference>
<keyword evidence="3" id="KW-0274">FAD</keyword>
<evidence type="ECO:0000259" key="6">
    <source>
        <dbReference type="Pfam" id="PF14759"/>
    </source>
</evidence>
<dbReference type="Proteomes" id="UP001524642">
    <property type="component" value="Unassembled WGS sequence"/>
</dbReference>
<dbReference type="Pfam" id="PF07992">
    <property type="entry name" value="Pyr_redox_2"/>
    <property type="match status" value="1"/>
</dbReference>
<dbReference type="PRINTS" id="PR00368">
    <property type="entry name" value="FADPNR"/>
</dbReference>
<keyword evidence="2" id="KW-0285">Flavoprotein</keyword>
<evidence type="ECO:0000256" key="2">
    <source>
        <dbReference type="ARBA" id="ARBA00022630"/>
    </source>
</evidence>
<protein>
    <submittedName>
        <fullName evidence="7">FAD-dependent oxidoreductase</fullName>
    </submittedName>
</protein>
<dbReference type="PRINTS" id="PR00411">
    <property type="entry name" value="PNDRDTASEI"/>
</dbReference>
<dbReference type="InterPro" id="IPR036188">
    <property type="entry name" value="FAD/NAD-bd_sf"/>
</dbReference>
<comment type="cofactor">
    <cofactor evidence="1">
        <name>FAD</name>
        <dbReference type="ChEBI" id="CHEBI:57692"/>
    </cofactor>
</comment>
<gene>
    <name evidence="7" type="ORF">NRP21_22895</name>
</gene>
<feature type="domain" description="FAD/NAD(P)-binding" evidence="5">
    <location>
        <begin position="3"/>
        <end position="299"/>
    </location>
</feature>
<evidence type="ECO:0000313" key="7">
    <source>
        <dbReference type="EMBL" id="MCR0984910.1"/>
    </source>
</evidence>
<dbReference type="RefSeq" id="WP_257718562.1">
    <property type="nucleotide sequence ID" value="NZ_JANJOU010000026.1"/>
</dbReference>
<evidence type="ECO:0000313" key="8">
    <source>
        <dbReference type="Proteomes" id="UP001524642"/>
    </source>
</evidence>
<dbReference type="InterPro" id="IPR050446">
    <property type="entry name" value="FAD-oxidoreductase/Apoptosis"/>
</dbReference>
<dbReference type="InterPro" id="IPR016156">
    <property type="entry name" value="FAD/NAD-linked_Rdtase_dimer_sf"/>
</dbReference>
<accession>A0ABT1X9Y3</accession>
<comment type="caution">
    <text evidence="7">The sequence shown here is derived from an EMBL/GenBank/DDBJ whole genome shotgun (WGS) entry which is preliminary data.</text>
</comment>
<keyword evidence="4" id="KW-0560">Oxidoreductase</keyword>
<evidence type="ECO:0000256" key="3">
    <source>
        <dbReference type="ARBA" id="ARBA00022827"/>
    </source>
</evidence>
<evidence type="ECO:0000259" key="5">
    <source>
        <dbReference type="Pfam" id="PF07992"/>
    </source>
</evidence>
<dbReference type="PANTHER" id="PTHR43557:SF2">
    <property type="entry name" value="RIESKE DOMAIN-CONTAINING PROTEIN-RELATED"/>
    <property type="match status" value="1"/>
</dbReference>
<dbReference type="SUPFAM" id="SSF55424">
    <property type="entry name" value="FAD/NAD-linked reductases, dimerisation (C-terminal) domain"/>
    <property type="match status" value="1"/>
</dbReference>
<sequence>MTRVVIVGASVAGVGVANELRRLGHAGEVLLVDGQDHLPYDRPPLSKAVLLGEEADAGLPFHEAAHYAGIGVELVLGRAAVSLDAATRTITLADGTRLRGDAVVIASGARARHFPAGLAEGPVWTIRDLADAHALRRQLRPGMRLAVVGGGFVGAEVASSARKLGLEVTIFEAAPLPFLRILGPAVATELAALHEGAGVALRCGVTVDRISRHGAAQHLHLSDGGTEEADLVVAGLGCLPNVEWLEGSGVPLLNGILCDASGRTGLDGIFAAGDAAAWFSPLAGRHERHEHWTAAREQARIVAAGIAGTEATAWEAFAPYFWSDLHGRRVQVLGDTAGAEEVLFAHRDEARGAFLAEYRHGGRLVGVVGCNAGARTMRYLARLAPSATVAA</sequence>
<dbReference type="PANTHER" id="PTHR43557">
    <property type="entry name" value="APOPTOSIS-INDUCING FACTOR 1"/>
    <property type="match status" value="1"/>
</dbReference>